<name>A0A0E9RI42_ANGAN</name>
<proteinExistence type="predicted"/>
<dbReference type="AlphaFoldDB" id="A0A0E9RI42"/>
<reference evidence="1" key="2">
    <citation type="journal article" date="2015" name="Fish Shellfish Immunol.">
        <title>Early steps in the European eel (Anguilla anguilla)-Vibrio vulnificus interaction in the gills: Role of the RtxA13 toxin.</title>
        <authorList>
            <person name="Callol A."/>
            <person name="Pajuelo D."/>
            <person name="Ebbesson L."/>
            <person name="Teles M."/>
            <person name="MacKenzie S."/>
            <person name="Amaro C."/>
        </authorList>
    </citation>
    <scope>NUCLEOTIDE SEQUENCE</scope>
</reference>
<accession>A0A0E9RI42</accession>
<evidence type="ECO:0000313" key="1">
    <source>
        <dbReference type="EMBL" id="JAH28145.1"/>
    </source>
</evidence>
<sequence length="36" mass="4282">MQHSTCFSERCLDSQTFFQTNILLFRQTPVFSLILE</sequence>
<reference evidence="1" key="1">
    <citation type="submission" date="2014-11" db="EMBL/GenBank/DDBJ databases">
        <authorList>
            <person name="Amaro Gonzalez C."/>
        </authorList>
    </citation>
    <scope>NUCLEOTIDE SEQUENCE</scope>
</reference>
<protein>
    <submittedName>
        <fullName evidence="1">Uncharacterized protein</fullName>
    </submittedName>
</protein>
<organism evidence="1">
    <name type="scientific">Anguilla anguilla</name>
    <name type="common">European freshwater eel</name>
    <name type="synonym">Muraena anguilla</name>
    <dbReference type="NCBI Taxonomy" id="7936"/>
    <lineage>
        <taxon>Eukaryota</taxon>
        <taxon>Metazoa</taxon>
        <taxon>Chordata</taxon>
        <taxon>Craniata</taxon>
        <taxon>Vertebrata</taxon>
        <taxon>Euteleostomi</taxon>
        <taxon>Actinopterygii</taxon>
        <taxon>Neopterygii</taxon>
        <taxon>Teleostei</taxon>
        <taxon>Anguilliformes</taxon>
        <taxon>Anguillidae</taxon>
        <taxon>Anguilla</taxon>
    </lineage>
</organism>
<dbReference type="EMBL" id="GBXM01080432">
    <property type="protein sequence ID" value="JAH28145.1"/>
    <property type="molecule type" value="Transcribed_RNA"/>
</dbReference>